<dbReference type="Proteomes" id="UP000319852">
    <property type="component" value="Chromosome"/>
</dbReference>
<dbReference type="SUPFAM" id="SSF52266">
    <property type="entry name" value="SGNH hydrolase"/>
    <property type="match status" value="1"/>
</dbReference>
<feature type="domain" description="SGNH hydrolase-type esterase" evidence="2">
    <location>
        <begin position="79"/>
        <end position="215"/>
    </location>
</feature>
<keyword evidence="3" id="KW-0378">Hydrolase</keyword>
<gene>
    <name evidence="3" type="ORF">HG15A2_12880</name>
</gene>
<evidence type="ECO:0000259" key="2">
    <source>
        <dbReference type="Pfam" id="PF13472"/>
    </source>
</evidence>
<dbReference type="PANTHER" id="PTHR30383">
    <property type="entry name" value="THIOESTERASE 1/PROTEASE 1/LYSOPHOSPHOLIPASE L1"/>
    <property type="match status" value="1"/>
</dbReference>
<evidence type="ECO:0000313" key="3">
    <source>
        <dbReference type="EMBL" id="QDS98018.1"/>
    </source>
</evidence>
<proteinExistence type="predicted"/>
<dbReference type="EMBL" id="CP036263">
    <property type="protein sequence ID" value="QDS98018.1"/>
    <property type="molecule type" value="Genomic_DNA"/>
</dbReference>
<keyword evidence="1" id="KW-0732">Signal</keyword>
<feature type="signal peptide" evidence="1">
    <location>
        <begin position="1"/>
        <end position="24"/>
    </location>
</feature>
<dbReference type="InterPro" id="IPR036514">
    <property type="entry name" value="SGNH_hydro_sf"/>
</dbReference>
<evidence type="ECO:0000313" key="4">
    <source>
        <dbReference type="Proteomes" id="UP000319852"/>
    </source>
</evidence>
<dbReference type="CDD" id="cd04502">
    <property type="entry name" value="SGNH_hydrolase_like_7"/>
    <property type="match status" value="1"/>
</dbReference>
<dbReference type="InterPro" id="IPR013830">
    <property type="entry name" value="SGNH_hydro"/>
</dbReference>
<accession>A0A517MT15</accession>
<organism evidence="3 4">
    <name type="scientific">Adhaeretor mobilis</name>
    <dbReference type="NCBI Taxonomy" id="1930276"/>
    <lineage>
        <taxon>Bacteria</taxon>
        <taxon>Pseudomonadati</taxon>
        <taxon>Planctomycetota</taxon>
        <taxon>Planctomycetia</taxon>
        <taxon>Pirellulales</taxon>
        <taxon>Lacipirellulaceae</taxon>
        <taxon>Adhaeretor</taxon>
    </lineage>
</organism>
<sequence length="238" mass="26379" precursor="true">MTKFSQIGFLTSLALLLAVSIATAESPTKSARWAKAMETFAAEDAKHPTDPGGVVFVGSSSIRLWDLPKSFPDLKPPALNRGFGGSQLEDSIRHLELLVLKHKPRLVFIYAGDNDIAAGKDAERVVKDFQTLTSRIHKTLPKARIAFIAIKPSLARLKLADTMVEANGQIAQLCAKREELEFIDVWKPMLGNDGQPRPELFRNDGLHLNDAGYKLWNSLVAPVLEPRLESTAQREREQ</sequence>
<feature type="chain" id="PRO_5021764567" evidence="1">
    <location>
        <begin position="25"/>
        <end position="238"/>
    </location>
</feature>
<dbReference type="Pfam" id="PF13472">
    <property type="entry name" value="Lipase_GDSL_2"/>
    <property type="match status" value="1"/>
</dbReference>
<name>A0A517MT15_9BACT</name>
<dbReference type="RefSeq" id="WP_218932356.1">
    <property type="nucleotide sequence ID" value="NZ_CP036263.1"/>
</dbReference>
<dbReference type="GO" id="GO:0004622">
    <property type="term" value="F:phosphatidylcholine lysophospholipase activity"/>
    <property type="evidence" value="ECO:0007669"/>
    <property type="project" value="TreeGrafter"/>
</dbReference>
<evidence type="ECO:0000256" key="1">
    <source>
        <dbReference type="SAM" id="SignalP"/>
    </source>
</evidence>
<reference evidence="3 4" key="1">
    <citation type="submission" date="2019-02" db="EMBL/GenBank/DDBJ databases">
        <title>Deep-cultivation of Planctomycetes and their phenomic and genomic characterization uncovers novel biology.</title>
        <authorList>
            <person name="Wiegand S."/>
            <person name="Jogler M."/>
            <person name="Boedeker C."/>
            <person name="Pinto D."/>
            <person name="Vollmers J."/>
            <person name="Rivas-Marin E."/>
            <person name="Kohn T."/>
            <person name="Peeters S.H."/>
            <person name="Heuer A."/>
            <person name="Rast P."/>
            <person name="Oberbeckmann S."/>
            <person name="Bunk B."/>
            <person name="Jeske O."/>
            <person name="Meyerdierks A."/>
            <person name="Storesund J.E."/>
            <person name="Kallscheuer N."/>
            <person name="Luecker S."/>
            <person name="Lage O.M."/>
            <person name="Pohl T."/>
            <person name="Merkel B.J."/>
            <person name="Hornburger P."/>
            <person name="Mueller R.-W."/>
            <person name="Bruemmer F."/>
            <person name="Labrenz M."/>
            <person name="Spormann A.M."/>
            <person name="Op den Camp H."/>
            <person name="Overmann J."/>
            <person name="Amann R."/>
            <person name="Jetten M.S.M."/>
            <person name="Mascher T."/>
            <person name="Medema M.H."/>
            <person name="Devos D.P."/>
            <person name="Kaster A.-K."/>
            <person name="Ovreas L."/>
            <person name="Rohde M."/>
            <person name="Galperin M.Y."/>
            <person name="Jogler C."/>
        </authorList>
    </citation>
    <scope>NUCLEOTIDE SEQUENCE [LARGE SCALE GENOMIC DNA]</scope>
    <source>
        <strain evidence="3 4">HG15A2</strain>
    </source>
</reference>
<dbReference type="PANTHER" id="PTHR30383:SF5">
    <property type="entry name" value="SGNH HYDROLASE-TYPE ESTERASE DOMAIN-CONTAINING PROTEIN"/>
    <property type="match status" value="1"/>
</dbReference>
<dbReference type="AlphaFoldDB" id="A0A517MT15"/>
<keyword evidence="4" id="KW-1185">Reference proteome</keyword>
<dbReference type="Gene3D" id="3.40.50.1110">
    <property type="entry name" value="SGNH hydrolase"/>
    <property type="match status" value="1"/>
</dbReference>
<protein>
    <submittedName>
        <fullName evidence="3">GDSL-like Lipase/Acylhydrolase</fullName>
    </submittedName>
</protein>
<dbReference type="InterPro" id="IPR051532">
    <property type="entry name" value="Ester_Hydrolysis_Enzymes"/>
</dbReference>
<dbReference type="KEGG" id="amob:HG15A2_12880"/>